<dbReference type="Proteomes" id="UP001157126">
    <property type="component" value="Unassembled WGS sequence"/>
</dbReference>
<comment type="subunit">
    <text evidence="8 9">F-type ATPases have 2 components, CF(1) - the catalytic core - and CF(0) - the membrane proton channel. CF(1) has five subunits: alpha(3), beta(3), gamma(1), delta(1), epsilon(1). CF(0) has three main subunits: a, b and c.</text>
</comment>
<dbReference type="PANTHER" id="PTHR13822:SF10">
    <property type="entry name" value="ATP SYNTHASE EPSILON CHAIN, CHLOROPLASTIC"/>
    <property type="match status" value="1"/>
</dbReference>
<evidence type="ECO:0000256" key="1">
    <source>
        <dbReference type="ARBA" id="ARBA00004202"/>
    </source>
</evidence>
<keyword evidence="12" id="KW-1185">Reference proteome</keyword>
<comment type="subcellular location">
    <subcellularLocation>
        <location evidence="1 8">Cell membrane</location>
        <topology evidence="1 8">Peripheral membrane protein</topology>
    </subcellularLocation>
</comment>
<keyword evidence="4 8" id="KW-0406">Ion transport</keyword>
<dbReference type="SUPFAM" id="SSF51344">
    <property type="entry name" value="Epsilon subunit of F1F0-ATP synthase N-terminal domain"/>
    <property type="match status" value="1"/>
</dbReference>
<dbReference type="InterPro" id="IPR020546">
    <property type="entry name" value="ATP_synth_F1_dsu/esu_N"/>
</dbReference>
<gene>
    <name evidence="8" type="primary">atpC</name>
    <name evidence="11" type="ORF">GCM10025883_07810</name>
</gene>
<evidence type="ECO:0000256" key="4">
    <source>
        <dbReference type="ARBA" id="ARBA00023065"/>
    </source>
</evidence>
<evidence type="ECO:0000256" key="9">
    <source>
        <dbReference type="RuleBase" id="RU003656"/>
    </source>
</evidence>
<evidence type="ECO:0000256" key="6">
    <source>
        <dbReference type="ARBA" id="ARBA00023196"/>
    </source>
</evidence>
<protein>
    <recommendedName>
        <fullName evidence="8">ATP synthase epsilon chain</fullName>
    </recommendedName>
    <alternativeName>
        <fullName evidence="8">ATP synthase F1 sector epsilon subunit</fullName>
    </alternativeName>
    <alternativeName>
        <fullName evidence="8">F-ATPase epsilon subunit</fullName>
    </alternativeName>
</protein>
<comment type="similarity">
    <text evidence="2 8 9">Belongs to the ATPase epsilon chain family.</text>
</comment>
<keyword evidence="3 8" id="KW-0813">Transport</keyword>
<proteinExistence type="inferred from homology"/>
<dbReference type="PANTHER" id="PTHR13822">
    <property type="entry name" value="ATP SYNTHASE DELTA/EPSILON CHAIN"/>
    <property type="match status" value="1"/>
</dbReference>
<comment type="caution">
    <text evidence="11">The sequence shown here is derived from an EMBL/GenBank/DDBJ whole genome shotgun (WGS) entry which is preliminary data.</text>
</comment>
<dbReference type="RefSeq" id="WP_284302787.1">
    <property type="nucleotide sequence ID" value="NZ_BSUO01000001.1"/>
</dbReference>
<evidence type="ECO:0000256" key="5">
    <source>
        <dbReference type="ARBA" id="ARBA00023136"/>
    </source>
</evidence>
<comment type="function">
    <text evidence="8">Produces ATP from ADP in the presence of a proton gradient across the membrane.</text>
</comment>
<feature type="domain" description="ATP synthase F1 complex delta/epsilon subunit N-terminal" evidence="10">
    <location>
        <begin position="4"/>
        <end position="81"/>
    </location>
</feature>
<dbReference type="HAMAP" id="MF_00530">
    <property type="entry name" value="ATP_synth_epsil_bac"/>
    <property type="match status" value="1"/>
</dbReference>
<evidence type="ECO:0000256" key="7">
    <source>
        <dbReference type="ARBA" id="ARBA00023310"/>
    </source>
</evidence>
<evidence type="ECO:0000256" key="2">
    <source>
        <dbReference type="ARBA" id="ARBA00005712"/>
    </source>
</evidence>
<evidence type="ECO:0000259" key="10">
    <source>
        <dbReference type="Pfam" id="PF02823"/>
    </source>
</evidence>
<keyword evidence="8" id="KW-0375">Hydrogen ion transport</keyword>
<keyword evidence="6 8" id="KW-0139">CF(1)</keyword>
<keyword evidence="5 8" id="KW-0472">Membrane</keyword>
<evidence type="ECO:0000313" key="12">
    <source>
        <dbReference type="Proteomes" id="UP001157126"/>
    </source>
</evidence>
<dbReference type="Gene3D" id="2.60.15.10">
    <property type="entry name" value="F0F1 ATP synthase delta/epsilon subunit, N-terminal"/>
    <property type="match status" value="1"/>
</dbReference>
<evidence type="ECO:0000256" key="3">
    <source>
        <dbReference type="ARBA" id="ARBA00022448"/>
    </source>
</evidence>
<dbReference type="EMBL" id="BSUO01000001">
    <property type="protein sequence ID" value="GMA38736.1"/>
    <property type="molecule type" value="Genomic_DNA"/>
</dbReference>
<dbReference type="NCBIfam" id="TIGR01216">
    <property type="entry name" value="ATP_synt_epsi"/>
    <property type="match status" value="1"/>
</dbReference>
<organism evidence="11 12">
    <name type="scientific">Mobilicoccus caccae</name>
    <dbReference type="NCBI Taxonomy" id="1859295"/>
    <lineage>
        <taxon>Bacteria</taxon>
        <taxon>Bacillati</taxon>
        <taxon>Actinomycetota</taxon>
        <taxon>Actinomycetes</taxon>
        <taxon>Micrococcales</taxon>
        <taxon>Dermatophilaceae</taxon>
        <taxon>Mobilicoccus</taxon>
    </lineage>
</organism>
<evidence type="ECO:0000256" key="8">
    <source>
        <dbReference type="HAMAP-Rule" id="MF_00530"/>
    </source>
</evidence>
<dbReference type="CDD" id="cd12152">
    <property type="entry name" value="F1-ATPase_delta"/>
    <property type="match status" value="1"/>
</dbReference>
<keyword evidence="8" id="KW-1003">Cell membrane</keyword>
<dbReference type="NCBIfam" id="NF009977">
    <property type="entry name" value="PRK13442.1"/>
    <property type="match status" value="1"/>
</dbReference>
<evidence type="ECO:0000313" key="11">
    <source>
        <dbReference type="EMBL" id="GMA38736.1"/>
    </source>
</evidence>
<dbReference type="InterPro" id="IPR036771">
    <property type="entry name" value="ATPsynth_dsu/esu_N"/>
</dbReference>
<reference evidence="12" key="1">
    <citation type="journal article" date="2019" name="Int. J. Syst. Evol. Microbiol.">
        <title>The Global Catalogue of Microorganisms (GCM) 10K type strain sequencing project: providing services to taxonomists for standard genome sequencing and annotation.</title>
        <authorList>
            <consortium name="The Broad Institute Genomics Platform"/>
            <consortium name="The Broad Institute Genome Sequencing Center for Infectious Disease"/>
            <person name="Wu L."/>
            <person name="Ma J."/>
        </authorList>
    </citation>
    <scope>NUCLEOTIDE SEQUENCE [LARGE SCALE GENOMIC DNA]</scope>
    <source>
        <strain evidence="12">NBRC 113072</strain>
    </source>
</reference>
<accession>A0ABQ6IMS5</accession>
<keyword evidence="7 8" id="KW-0066">ATP synthesis</keyword>
<name>A0ABQ6IMS5_9MICO</name>
<sequence>MGQLHVEFVAADGKVWEGEANKVVARALEGDIGILPRHQPLLTVLREGEVRIDGEGGDQTFHVDGGFLSVDDDLVTIVSESVSTPDSRSSAQSAARN</sequence>
<dbReference type="InterPro" id="IPR001469">
    <property type="entry name" value="ATP_synth_F1_dsu/esu"/>
</dbReference>
<dbReference type="Pfam" id="PF02823">
    <property type="entry name" value="ATP-synt_DE_N"/>
    <property type="match status" value="1"/>
</dbReference>